<dbReference type="GO" id="GO:0003779">
    <property type="term" value="F:actin binding"/>
    <property type="evidence" value="ECO:0007669"/>
    <property type="project" value="UniProtKB-KW"/>
</dbReference>
<feature type="region of interest" description="Disordered" evidence="18">
    <location>
        <begin position="1361"/>
        <end position="1630"/>
    </location>
</feature>
<feature type="compositionally biased region" description="Basic and acidic residues" evidence="18">
    <location>
        <begin position="1204"/>
        <end position="1215"/>
    </location>
</feature>
<reference evidence="23" key="2">
    <citation type="submission" date="2025-08" db="UniProtKB">
        <authorList>
            <consortium name="RefSeq"/>
        </authorList>
    </citation>
    <scope>IDENTIFICATION</scope>
    <source>
        <tissue evidence="23">Whole sample</tissue>
    </source>
</reference>
<feature type="compositionally biased region" description="Acidic residues" evidence="18">
    <location>
        <begin position="1104"/>
        <end position="1168"/>
    </location>
</feature>
<evidence type="ECO:0000313" key="22">
    <source>
        <dbReference type="Proteomes" id="UP000694844"/>
    </source>
</evidence>
<comment type="subcellular location">
    <subcellularLocation>
        <location evidence="2">Cytoplasm</location>
    </subcellularLocation>
</comment>
<feature type="compositionally biased region" description="Low complexity" evidence="18">
    <location>
        <begin position="1425"/>
        <end position="1437"/>
    </location>
</feature>
<evidence type="ECO:0000256" key="3">
    <source>
        <dbReference type="ARBA" id="ARBA00008223"/>
    </source>
</evidence>
<feature type="compositionally biased region" description="Gly residues" evidence="18">
    <location>
        <begin position="1584"/>
        <end position="1595"/>
    </location>
</feature>
<dbReference type="SUPFAM" id="SSF47576">
    <property type="entry name" value="Calponin-homology domain, CH-domain"/>
    <property type="match status" value="1"/>
</dbReference>
<proteinExistence type="inferred from homology"/>
<feature type="compositionally biased region" description="Basic and acidic residues" evidence="18">
    <location>
        <begin position="1941"/>
        <end position="1958"/>
    </location>
</feature>
<dbReference type="GO" id="GO:0120501">
    <property type="term" value="F:F-actin monooxygenase activity"/>
    <property type="evidence" value="ECO:0007669"/>
    <property type="project" value="UniProtKB-EC"/>
</dbReference>
<keyword evidence="13 16" id="KW-0440">LIM domain</keyword>
<dbReference type="EC" id="1.14.13.225" evidence="4"/>
<dbReference type="Pfam" id="PF00307">
    <property type="entry name" value="CH"/>
    <property type="match status" value="1"/>
</dbReference>
<evidence type="ECO:0000313" key="23">
    <source>
        <dbReference type="RefSeq" id="XP_022294044.1"/>
    </source>
</evidence>
<dbReference type="GO" id="GO:0005737">
    <property type="term" value="C:cytoplasm"/>
    <property type="evidence" value="ECO:0007669"/>
    <property type="project" value="UniProtKB-SubCell"/>
</dbReference>
<accession>A0A8B8AUX0</accession>
<dbReference type="SMART" id="SM00033">
    <property type="entry name" value="CH"/>
    <property type="match status" value="1"/>
</dbReference>
<keyword evidence="10" id="KW-0521">NADP</keyword>
<dbReference type="SUPFAM" id="SSF57716">
    <property type="entry name" value="Glucocorticoid receptor-like (DNA-binding domain)"/>
    <property type="match status" value="1"/>
</dbReference>
<keyword evidence="11" id="KW-0560">Oxidoreductase</keyword>
<dbReference type="SUPFAM" id="SSF51905">
    <property type="entry name" value="FAD/NAD(P)-binding domain"/>
    <property type="match status" value="1"/>
</dbReference>
<evidence type="ECO:0000256" key="12">
    <source>
        <dbReference type="ARBA" id="ARBA00023033"/>
    </source>
</evidence>
<feature type="compositionally biased region" description="Low complexity" evidence="18">
    <location>
        <begin position="1611"/>
        <end position="1621"/>
    </location>
</feature>
<feature type="compositionally biased region" description="Basic residues" evidence="18">
    <location>
        <begin position="1278"/>
        <end position="1287"/>
    </location>
</feature>
<evidence type="ECO:0000256" key="9">
    <source>
        <dbReference type="ARBA" id="ARBA00022833"/>
    </source>
</evidence>
<evidence type="ECO:0000256" key="8">
    <source>
        <dbReference type="ARBA" id="ARBA00022827"/>
    </source>
</evidence>
<gene>
    <name evidence="23" type="primary">LOC111104401</name>
</gene>
<comment type="catalytic activity">
    <reaction evidence="15">
        <text>L-methionyl-[F-actin] + NADPH + O2 + H(+) = L-methionyl-(R)-S-oxide-[F-actin] + NADP(+) + H2O</text>
        <dbReference type="Rhea" id="RHEA:51308"/>
        <dbReference type="Rhea" id="RHEA-COMP:12953"/>
        <dbReference type="Rhea" id="RHEA-COMP:12956"/>
        <dbReference type="ChEBI" id="CHEBI:15377"/>
        <dbReference type="ChEBI" id="CHEBI:15378"/>
        <dbReference type="ChEBI" id="CHEBI:15379"/>
        <dbReference type="ChEBI" id="CHEBI:16044"/>
        <dbReference type="ChEBI" id="CHEBI:45764"/>
        <dbReference type="ChEBI" id="CHEBI:57783"/>
        <dbReference type="ChEBI" id="CHEBI:58349"/>
        <dbReference type="EC" id="1.14.13.225"/>
    </reaction>
</comment>
<feature type="compositionally biased region" description="Polar residues" evidence="18">
    <location>
        <begin position="1763"/>
        <end position="1775"/>
    </location>
</feature>
<feature type="domain" description="BMERB" evidence="21">
    <location>
        <begin position="1979"/>
        <end position="2152"/>
    </location>
</feature>
<evidence type="ECO:0000256" key="2">
    <source>
        <dbReference type="ARBA" id="ARBA00004496"/>
    </source>
</evidence>
<feature type="compositionally biased region" description="Basic and acidic residues" evidence="18">
    <location>
        <begin position="1076"/>
        <end position="1103"/>
    </location>
</feature>
<feature type="compositionally biased region" description="Basic and acidic residues" evidence="18">
    <location>
        <begin position="617"/>
        <end position="632"/>
    </location>
</feature>
<keyword evidence="6" id="KW-0285">Flavoprotein</keyword>
<feature type="compositionally biased region" description="Polar residues" evidence="18">
    <location>
        <begin position="1502"/>
        <end position="1511"/>
    </location>
</feature>
<name>A0A8B8AUX0_CRAVI</name>
<evidence type="ECO:0000256" key="11">
    <source>
        <dbReference type="ARBA" id="ARBA00023002"/>
    </source>
</evidence>
<feature type="compositionally biased region" description="Acidic residues" evidence="18">
    <location>
        <begin position="1662"/>
        <end position="1672"/>
    </location>
</feature>
<dbReference type="Gene3D" id="2.10.110.10">
    <property type="entry name" value="Cysteine Rich Protein"/>
    <property type="match status" value="1"/>
</dbReference>
<feature type="compositionally biased region" description="Polar residues" evidence="18">
    <location>
        <begin position="1288"/>
        <end position="1307"/>
    </location>
</feature>
<dbReference type="Proteomes" id="UP000694844">
    <property type="component" value="Chromosome 1"/>
</dbReference>
<dbReference type="InterPro" id="IPR022735">
    <property type="entry name" value="bMERB_dom"/>
</dbReference>
<dbReference type="PANTHER" id="PTHR23167:SF54">
    <property type="entry name" value="[F-ACTIN]-MONOOXYGENASE MICAL"/>
    <property type="match status" value="1"/>
</dbReference>
<dbReference type="InterPro" id="IPR050540">
    <property type="entry name" value="F-actin_Monoox_Mical"/>
</dbReference>
<dbReference type="PROSITE" id="PS51848">
    <property type="entry name" value="BMERB"/>
    <property type="match status" value="1"/>
</dbReference>
<feature type="compositionally biased region" description="Polar residues" evidence="18">
    <location>
        <begin position="1469"/>
        <end position="1479"/>
    </location>
</feature>
<reference evidence="22" key="1">
    <citation type="submission" date="2024-06" db="UniProtKB">
        <authorList>
            <consortium name="RefSeq"/>
        </authorList>
    </citation>
    <scope>NUCLEOTIDE SEQUENCE [LARGE SCALE GENOMIC DNA]</scope>
</reference>
<evidence type="ECO:0000256" key="15">
    <source>
        <dbReference type="ARBA" id="ARBA00049522"/>
    </source>
</evidence>
<feature type="compositionally biased region" description="Basic and acidic residues" evidence="18">
    <location>
        <begin position="656"/>
        <end position="665"/>
    </location>
</feature>
<comment type="similarity">
    <text evidence="3">Belongs to the Mical family.</text>
</comment>
<feature type="compositionally biased region" description="Polar residues" evidence="18">
    <location>
        <begin position="1536"/>
        <end position="1552"/>
    </location>
</feature>
<evidence type="ECO:0000256" key="17">
    <source>
        <dbReference type="SAM" id="Coils"/>
    </source>
</evidence>
<dbReference type="PROSITE" id="PS00478">
    <property type="entry name" value="LIM_DOMAIN_1"/>
    <property type="match status" value="1"/>
</dbReference>
<keyword evidence="9 16" id="KW-0862">Zinc</keyword>
<dbReference type="SMART" id="SM01203">
    <property type="entry name" value="DUF3585"/>
    <property type="match status" value="1"/>
</dbReference>
<dbReference type="FunFam" id="3.50.50.60:FF:000004">
    <property type="entry name" value="protein-methionine sulfoxide oxidase MICAL2 isoform X1"/>
    <property type="match status" value="1"/>
</dbReference>
<feature type="compositionally biased region" description="Basic and acidic residues" evidence="18">
    <location>
        <begin position="1718"/>
        <end position="1747"/>
    </location>
</feature>
<dbReference type="InterPro" id="IPR001715">
    <property type="entry name" value="CH_dom"/>
</dbReference>
<feature type="compositionally biased region" description="Basic and acidic residues" evidence="18">
    <location>
        <begin position="834"/>
        <end position="865"/>
    </location>
</feature>
<dbReference type="InterPro" id="IPR036188">
    <property type="entry name" value="FAD/NAD-bd_sf"/>
</dbReference>
<feature type="coiled-coil region" evidence="17">
    <location>
        <begin position="1978"/>
        <end position="2009"/>
    </location>
</feature>
<evidence type="ECO:0000256" key="5">
    <source>
        <dbReference type="ARBA" id="ARBA00022490"/>
    </source>
</evidence>
<dbReference type="PROSITE" id="PS50021">
    <property type="entry name" value="CH"/>
    <property type="match status" value="1"/>
</dbReference>
<dbReference type="Pfam" id="PF25413">
    <property type="entry name" value="Rossman_Mical"/>
    <property type="match status" value="1"/>
</dbReference>
<dbReference type="OrthoDB" id="20799at2759"/>
<feature type="compositionally biased region" description="Basic and acidic residues" evidence="18">
    <location>
        <begin position="1812"/>
        <end position="1831"/>
    </location>
</feature>
<feature type="region of interest" description="Disordered" evidence="18">
    <location>
        <begin position="1005"/>
        <end position="1307"/>
    </location>
</feature>
<evidence type="ECO:0000256" key="16">
    <source>
        <dbReference type="PROSITE-ProRule" id="PRU00125"/>
    </source>
</evidence>
<sequence>MGTHGNSKADCFFDAFLKAGTCKSILSSFHQLCEVLELKHTNHRQFYRRLSSQLTSWKAQTVWVKLNKRMAQREYRKGEACTNTRVLVIGAGPCGLRTAIEAAFLGCKVVLLEKRDSFSRNNVLHLWPFLITDLKNLGAKKFFGKFCAGAIDHISIRQLQCILMKVALIVGVEIHVNVSFDGLIEPAEEDPNVGWRCACTPDDHVVSEYEFDVLIGADGKRNTLQGFRRKEFRGKLAIAITANFINRNTTEEAKVEEISGVAFIFNQKFFKDLNEKTGIDLENIVYYKDDTHYFVMTAKKTSLLDKGVLREDRTDTAMLLSPENIDKTALLEYAKEAANFSTNFALPNLEYAINHYGQPDVAMFDFTSMFAALNASRVIDRHGHRLLMGLVGDSLLEPFWPTGSGCARGFLGGLDAAWMIRSWASGKMTPLQVIAERESIYQFLSQTTPENLNKNHNEYTIDPNTRYPNLNPKLLRVDQVRHLYDCGDRSYQDEILDHPTKRLRGEDCIDSYTLLHWCQRVLNNKFRNVHIIDLTTSWRSGLALCALIHTFKPSLIDFNSLSSLDTAKNNQLAFDVAQTELGIPPVMTGQEMAACAAPDKLSMVSYLSELYHKFHKERTPNVESPVRRESHKSPLHRTLLQKIRSSARFSRSKRNSKYEEEKNEHNNSLSRKKHRDEIKQHNGNVQLTRYNKLPMDEIANKLTVDKKDEMNAKQNNDLQSNVKVSQMADILVSKFKQGLETPAKQRVKTTGVLLAAQPESEFCYFCKKRVYIMERMCAENVFFHRGCLKCDFCECGLRVNNYACDRLAGGEVKFYCFRHSKPEMRLGRGKRKRAFEDDTPKENIPRILEPEDKSPKKETTADSIKKIPVSVSKKGRKETKTPLTPPLAPDRDYVKAKKTPERIEFENSIDGLQEESEEELTEHNLRASMTRDALAMEFNDDDLSDSDLDDLELACILQAWSSDDEELQEAVESTYGHNVSKDLTLEEALVVVETLKRKSYENLAEAVENEGQESEGDTDTEYEGSDGESNPDDMEYEDSSPDKPVQDFAPEENLVQNNSPQRRARADFFTSPPEPVRLDPWKMFEKTPDREMKKVKEEVIIKEEEGEEVQEEEEVKSNEDEDGESEEEEEEEVLQIEMDEGMVDEEVGEEEEVEEEEVEEGLDEEEDDKTALSRQMQMILEDLDQKSSVSDVGDLARSSVSDVGETRSLSDADRSADEEDDLFQGQDAQQAVLNSVRNMSSSNSNSSPSTKEAVLDSVRNMEDSDIQVDERFITKGRGSARKKRSVQHRNSFGSDSSFTISTPSDSVRSSISSLAADIQMEENDSADQDMIRDYRLTLSYALGESFEDDDENLDEIVQNYEDTPRTVGNEDCGPQENLDNTLIEEEPDHTPDGRKSSVYGTPDVSAGDERYFSISDHDITNKSNISSAISSVGDISSCDARSSSTDNRTSSATTPSSISDNQEPKDKNSNVVTNETGNSVKPKVNSDGTPWRPLPPLPALANTANFQMSASEKSKGAKKDKSTDKPEGSRKLPDISNLQSSVNQREFQSNFMRQHLGSPRSEQKKMNVSGDTDKLAISAETSGSGNGNSGSGGGDTGKKTRISVDHAKLKSMSSLEDSSSQGEEKSKKKIMVDIRLKEEVKAEPVGTKPGVVGKGSYIDEIPFADDSDDEPVQEQFFTPATSKKREPVKVEGAGKEVRKRLLPMPPQGSAQKMPSAENIRDIKKAEMENAREKARQRARMKSDEELGIRSVDYTPKVKGLLKRSTSNTPSTSDFISDSDDPSKVLHSTPVDKAEVPKPQIKSSGKTKKGKKKSMELDLTLSEKSDGDTSKEKVKKKRSLLQILKPAKDKSPKDLKDKRSSSNDTLEEKTPKKKKKTPKSDKKKKTKSTSALEHLDRDLSEMNLEGMKERLSSDKRPAPVRRYAMRKTTPPKAELEEFSDSDDGKVDTLKRSKDRRTMSEDELNYRIARRVQSAARKHMKQQEQKRLRMAQEIQRQLEEVDVKQKELEERGVIVEKALRGEGPDAGKEEAELMQEWFTLVYEKNALVRYESELMVNAQYMELEDRHGRLEQELREKMSIDSELTPARPLRNVSKGQILQVSTYQDSEKTPEQAAEEKRVLDELLEVVEERDKLVAMLEEDRVREREEDRDLENIMQAKGFSLSPTDYAQKIKYSAKNFPLSC</sequence>
<dbReference type="InterPro" id="IPR057494">
    <property type="entry name" value="Rossman_Mical"/>
</dbReference>
<dbReference type="PRINTS" id="PR00420">
    <property type="entry name" value="RNGMNOXGNASE"/>
</dbReference>
<dbReference type="Gene3D" id="1.10.418.10">
    <property type="entry name" value="Calponin-like domain"/>
    <property type="match status" value="1"/>
</dbReference>
<dbReference type="GO" id="GO:0046872">
    <property type="term" value="F:metal ion binding"/>
    <property type="evidence" value="ECO:0007669"/>
    <property type="project" value="UniProtKB-KW"/>
</dbReference>
<keyword evidence="14" id="KW-0009">Actin-binding</keyword>
<feature type="region of interest" description="Disordered" evidence="18">
    <location>
        <begin position="828"/>
        <end position="891"/>
    </location>
</feature>
<dbReference type="GeneID" id="111104401"/>
<organism evidence="22 23">
    <name type="scientific">Crassostrea virginica</name>
    <name type="common">Eastern oyster</name>
    <dbReference type="NCBI Taxonomy" id="6565"/>
    <lineage>
        <taxon>Eukaryota</taxon>
        <taxon>Metazoa</taxon>
        <taxon>Spiralia</taxon>
        <taxon>Lophotrochozoa</taxon>
        <taxon>Mollusca</taxon>
        <taxon>Bivalvia</taxon>
        <taxon>Autobranchia</taxon>
        <taxon>Pteriomorphia</taxon>
        <taxon>Ostreida</taxon>
        <taxon>Ostreoidea</taxon>
        <taxon>Ostreidae</taxon>
        <taxon>Crassostrea</taxon>
    </lineage>
</organism>
<keyword evidence="12" id="KW-0503">Monooxygenase</keyword>
<dbReference type="Gene3D" id="3.50.50.60">
    <property type="entry name" value="FAD/NAD(P)-binding domain"/>
    <property type="match status" value="1"/>
</dbReference>
<dbReference type="PROSITE" id="PS50023">
    <property type="entry name" value="LIM_DOMAIN_2"/>
    <property type="match status" value="1"/>
</dbReference>
<evidence type="ECO:0000256" key="10">
    <source>
        <dbReference type="ARBA" id="ARBA00022857"/>
    </source>
</evidence>
<feature type="domain" description="Calponin-homology (CH)" evidence="19">
    <location>
        <begin position="508"/>
        <end position="615"/>
    </location>
</feature>
<keyword evidence="22" id="KW-1185">Reference proteome</keyword>
<feature type="compositionally biased region" description="Basic and acidic residues" evidence="18">
    <location>
        <begin position="1512"/>
        <end position="1533"/>
    </location>
</feature>
<evidence type="ECO:0000256" key="1">
    <source>
        <dbReference type="ARBA" id="ARBA00001974"/>
    </source>
</evidence>
<dbReference type="Pfam" id="PF12130">
    <property type="entry name" value="bMERB_dom"/>
    <property type="match status" value="2"/>
</dbReference>
<keyword evidence="7 16" id="KW-0479">Metal-binding</keyword>
<feature type="compositionally biased region" description="Basic and acidic residues" evidence="18">
    <location>
        <begin position="1683"/>
        <end position="1696"/>
    </location>
</feature>
<feature type="compositionally biased region" description="Basic and acidic residues" evidence="18">
    <location>
        <begin position="1892"/>
        <end position="1916"/>
    </location>
</feature>
<protein>
    <recommendedName>
        <fullName evidence="4">F-actin monooxygenase</fullName>
        <ecNumber evidence="4">1.14.13.225</ecNumber>
    </recommendedName>
</protein>
<evidence type="ECO:0000259" key="21">
    <source>
        <dbReference type="PROSITE" id="PS51848"/>
    </source>
</evidence>
<feature type="compositionally biased region" description="Polar residues" evidence="18">
    <location>
        <begin position="1439"/>
        <end position="1461"/>
    </location>
</feature>
<feature type="domain" description="LIM zinc-binding" evidence="20">
    <location>
        <begin position="761"/>
        <end position="826"/>
    </location>
</feature>
<keyword evidence="8" id="KW-0274">FAD</keyword>
<feature type="compositionally biased region" description="Low complexity" evidence="18">
    <location>
        <begin position="1646"/>
        <end position="1655"/>
    </location>
</feature>
<feature type="compositionally biased region" description="Basic and acidic residues" evidence="18">
    <location>
        <begin position="1596"/>
        <end position="1608"/>
    </location>
</feature>
<feature type="compositionally biased region" description="Basic residues" evidence="18">
    <location>
        <begin position="1870"/>
        <end position="1886"/>
    </location>
</feature>
<evidence type="ECO:0000256" key="6">
    <source>
        <dbReference type="ARBA" id="ARBA00022630"/>
    </source>
</evidence>
<dbReference type="RefSeq" id="XP_022294044.1">
    <property type="nucleotide sequence ID" value="XM_022438336.1"/>
</dbReference>
<evidence type="ECO:0000256" key="13">
    <source>
        <dbReference type="ARBA" id="ARBA00023038"/>
    </source>
</evidence>
<keyword evidence="5" id="KW-0963">Cytoplasm</keyword>
<feature type="compositionally biased region" description="Low complexity" evidence="18">
    <location>
        <begin position="1234"/>
        <end position="1249"/>
    </location>
</feature>
<evidence type="ECO:0000259" key="20">
    <source>
        <dbReference type="PROSITE" id="PS50023"/>
    </source>
</evidence>
<feature type="compositionally biased region" description="Acidic residues" evidence="18">
    <location>
        <begin position="1007"/>
        <end position="1039"/>
    </location>
</feature>
<keyword evidence="17" id="KW-0175">Coiled coil</keyword>
<evidence type="ECO:0000256" key="7">
    <source>
        <dbReference type="ARBA" id="ARBA00022723"/>
    </source>
</evidence>
<dbReference type="InterPro" id="IPR036872">
    <property type="entry name" value="CH_dom_sf"/>
</dbReference>
<comment type="cofactor">
    <cofactor evidence="1">
        <name>FAD</name>
        <dbReference type="ChEBI" id="CHEBI:57692"/>
    </cofactor>
</comment>
<feature type="compositionally biased region" description="Basic and acidic residues" evidence="18">
    <location>
        <begin position="1407"/>
        <end position="1420"/>
    </location>
</feature>
<evidence type="ECO:0000256" key="14">
    <source>
        <dbReference type="ARBA" id="ARBA00023203"/>
    </source>
</evidence>
<dbReference type="PANTHER" id="PTHR23167">
    <property type="entry name" value="CALPONIN HOMOLOGY DOMAIN-CONTAINING PROTEIN DDB_G0272472-RELATED"/>
    <property type="match status" value="1"/>
</dbReference>
<evidence type="ECO:0000259" key="19">
    <source>
        <dbReference type="PROSITE" id="PS50021"/>
    </source>
</evidence>
<evidence type="ECO:0000256" key="4">
    <source>
        <dbReference type="ARBA" id="ARBA00012709"/>
    </source>
</evidence>
<dbReference type="InterPro" id="IPR001781">
    <property type="entry name" value="Znf_LIM"/>
</dbReference>
<feature type="region of interest" description="Disordered" evidence="18">
    <location>
        <begin position="1646"/>
        <end position="1960"/>
    </location>
</feature>
<dbReference type="CDD" id="cd22198">
    <property type="entry name" value="CH_MICAL_EHBP-like"/>
    <property type="match status" value="1"/>
</dbReference>
<evidence type="ECO:0000256" key="18">
    <source>
        <dbReference type="SAM" id="MobiDB-lite"/>
    </source>
</evidence>
<feature type="compositionally biased region" description="Basic and acidic residues" evidence="18">
    <location>
        <begin position="1845"/>
        <end position="1869"/>
    </location>
</feature>
<feature type="region of interest" description="Disordered" evidence="18">
    <location>
        <begin position="617"/>
        <end position="684"/>
    </location>
</feature>